<evidence type="ECO:0008006" key="3">
    <source>
        <dbReference type="Google" id="ProtNLM"/>
    </source>
</evidence>
<organism evidence="1 2">
    <name type="scientific">Chelonobacter oris</name>
    <dbReference type="NCBI Taxonomy" id="505317"/>
    <lineage>
        <taxon>Bacteria</taxon>
        <taxon>Pseudomonadati</taxon>
        <taxon>Pseudomonadota</taxon>
        <taxon>Gammaproteobacteria</taxon>
        <taxon>Pasteurellales</taxon>
        <taxon>Pasteurellaceae</taxon>
        <taxon>Chelonobacter</taxon>
    </lineage>
</organism>
<comment type="caution">
    <text evidence="1">The sequence shown here is derived from an EMBL/GenBank/DDBJ whole genome shotgun (WGS) entry which is preliminary data.</text>
</comment>
<dbReference type="SUPFAM" id="SSF54523">
    <property type="entry name" value="Pili subunits"/>
    <property type="match status" value="1"/>
</dbReference>
<dbReference type="NCBIfam" id="TIGR02532">
    <property type="entry name" value="IV_pilin_GFxxxE"/>
    <property type="match status" value="1"/>
</dbReference>
<proteinExistence type="predicted"/>
<protein>
    <recommendedName>
        <fullName evidence="3">N-terminal cleavage protein</fullName>
    </recommendedName>
</protein>
<keyword evidence="2" id="KW-1185">Reference proteome</keyword>
<reference evidence="1 2" key="1">
    <citation type="submission" date="2014-11" db="EMBL/GenBank/DDBJ databases">
        <title>Draft genome sequence of Chelonobacter oris 1662T, associated with respiratory disease in Hermann's Tortoises.</title>
        <authorList>
            <person name="Kudirkiene E."/>
            <person name="Hansen M.J."/>
            <person name="Bojesen A.M."/>
        </authorList>
    </citation>
    <scope>NUCLEOTIDE SEQUENCE [LARGE SCALE GENOMIC DNA]</scope>
    <source>
        <strain evidence="1 2">1662</strain>
    </source>
</reference>
<evidence type="ECO:0000313" key="1">
    <source>
        <dbReference type="EMBL" id="KGQ69746.1"/>
    </source>
</evidence>
<evidence type="ECO:0000313" key="2">
    <source>
        <dbReference type="Proteomes" id="UP000030380"/>
    </source>
</evidence>
<dbReference type="InterPro" id="IPR012902">
    <property type="entry name" value="N_methyl_site"/>
</dbReference>
<sequence length="173" mass="19707">MRNGFTLPEVLLAVLILSLLATVAMPQWQTLSDYQVLQKEQRKLFAFLRHVQLRAENSGDIWFLSIQRDRQKQQWCVGAQLKDSLICDCFIPHSCPSRLRAHFYYPAFAPQTQIISKKYYPSEISRLSGVRDTFSAACFVLQAGKVRSIFSLFNVGSLRVKDDQAASACVNDN</sequence>
<dbReference type="EMBL" id="JSUM01000014">
    <property type="protein sequence ID" value="KGQ69746.1"/>
    <property type="molecule type" value="Genomic_DNA"/>
</dbReference>
<dbReference type="OrthoDB" id="5690345at2"/>
<dbReference type="AlphaFoldDB" id="A0A0A3AKA9"/>
<dbReference type="Pfam" id="PF07963">
    <property type="entry name" value="N_methyl"/>
    <property type="match status" value="1"/>
</dbReference>
<accession>A0A0A3AKA9</accession>
<dbReference type="Proteomes" id="UP000030380">
    <property type="component" value="Unassembled WGS sequence"/>
</dbReference>
<gene>
    <name evidence="1" type="ORF">OA57_08865</name>
</gene>
<dbReference type="STRING" id="505317.OA57_08865"/>
<dbReference type="InterPro" id="IPR045584">
    <property type="entry name" value="Pilin-like"/>
</dbReference>
<name>A0A0A3AKA9_9PAST</name>
<dbReference type="RefSeq" id="WP_034616552.1">
    <property type="nucleotide sequence ID" value="NZ_JSUM01000014.1"/>
</dbReference>